<dbReference type="PANTHER" id="PTHR21183:SF18">
    <property type="entry name" value="LARGE RIBOSOMAL SUBUNIT PROTEIN UL29M"/>
    <property type="match status" value="1"/>
</dbReference>
<keyword evidence="5" id="KW-0687">Ribonucleoprotein</keyword>
<evidence type="ECO:0000256" key="3">
    <source>
        <dbReference type="ARBA" id="ARBA00022980"/>
    </source>
</evidence>
<proteinExistence type="inferred from homology"/>
<dbReference type="InterPro" id="IPR038340">
    <property type="entry name" value="MRP-L47_sf"/>
</dbReference>
<dbReference type="InterPro" id="IPR010729">
    <property type="entry name" value="Ribosomal_uL29_mit"/>
</dbReference>
<evidence type="ECO:0000256" key="6">
    <source>
        <dbReference type="ARBA" id="ARBA00035289"/>
    </source>
</evidence>
<keyword evidence="9" id="KW-1185">Reference proteome</keyword>
<comment type="subcellular location">
    <subcellularLocation>
        <location evidence="1">Mitochondrion</location>
    </subcellularLocation>
</comment>
<dbReference type="AlphaFoldDB" id="A0A6A6VFR1"/>
<comment type="similarity">
    <text evidence="2">Belongs to the universal ribosomal protein uL29 family.</text>
</comment>
<dbReference type="Pfam" id="PF06984">
    <property type="entry name" value="MRP-L47"/>
    <property type="match status" value="1"/>
</dbReference>
<dbReference type="GO" id="GO:0005762">
    <property type="term" value="C:mitochondrial large ribosomal subunit"/>
    <property type="evidence" value="ECO:0007669"/>
    <property type="project" value="TreeGrafter"/>
</dbReference>
<evidence type="ECO:0000256" key="1">
    <source>
        <dbReference type="ARBA" id="ARBA00004173"/>
    </source>
</evidence>
<dbReference type="Proteomes" id="UP000799440">
    <property type="component" value="Unassembled WGS sequence"/>
</dbReference>
<accession>A0A6A6VFR1</accession>
<dbReference type="PANTHER" id="PTHR21183">
    <property type="entry name" value="RIBOSOMAL PROTEIN L47, MITOCHONDRIAL-RELATED"/>
    <property type="match status" value="1"/>
</dbReference>
<name>A0A6A6VFR1_9PLEO</name>
<evidence type="ECO:0000256" key="5">
    <source>
        <dbReference type="ARBA" id="ARBA00023274"/>
    </source>
</evidence>
<evidence type="ECO:0000256" key="2">
    <source>
        <dbReference type="ARBA" id="ARBA00009254"/>
    </source>
</evidence>
<dbReference type="GO" id="GO:0003735">
    <property type="term" value="F:structural constituent of ribosome"/>
    <property type="evidence" value="ECO:0007669"/>
    <property type="project" value="InterPro"/>
</dbReference>
<dbReference type="OrthoDB" id="270763at2759"/>
<evidence type="ECO:0000313" key="9">
    <source>
        <dbReference type="Proteomes" id="UP000799440"/>
    </source>
</evidence>
<dbReference type="GO" id="GO:0032543">
    <property type="term" value="P:mitochondrial translation"/>
    <property type="evidence" value="ECO:0007669"/>
    <property type="project" value="TreeGrafter"/>
</dbReference>
<keyword evidence="3" id="KW-0689">Ribosomal protein</keyword>
<dbReference type="EMBL" id="MU006568">
    <property type="protein sequence ID" value="KAF2748609.1"/>
    <property type="molecule type" value="Genomic_DNA"/>
</dbReference>
<protein>
    <recommendedName>
        <fullName evidence="6">Large ribosomal subunit protein uL29m</fullName>
    </recommendedName>
    <alternativeName>
        <fullName evidence="7">54S ribosomal protein L4, mitochondrial</fullName>
    </alternativeName>
</protein>
<evidence type="ECO:0000313" key="8">
    <source>
        <dbReference type="EMBL" id="KAF2748609.1"/>
    </source>
</evidence>
<organism evidence="8 9">
    <name type="scientific">Sporormia fimetaria CBS 119925</name>
    <dbReference type="NCBI Taxonomy" id="1340428"/>
    <lineage>
        <taxon>Eukaryota</taxon>
        <taxon>Fungi</taxon>
        <taxon>Dikarya</taxon>
        <taxon>Ascomycota</taxon>
        <taxon>Pezizomycotina</taxon>
        <taxon>Dothideomycetes</taxon>
        <taxon>Pleosporomycetidae</taxon>
        <taxon>Pleosporales</taxon>
        <taxon>Sporormiaceae</taxon>
        <taxon>Sporormia</taxon>
    </lineage>
</organism>
<gene>
    <name evidence="8" type="ORF">M011DRAFT_399852</name>
</gene>
<evidence type="ECO:0000256" key="4">
    <source>
        <dbReference type="ARBA" id="ARBA00023128"/>
    </source>
</evidence>
<keyword evidence="4" id="KW-0496">Mitochondrion</keyword>
<dbReference type="Gene3D" id="6.10.330.20">
    <property type="match status" value="1"/>
</dbReference>
<reference evidence="8" key="1">
    <citation type="journal article" date="2020" name="Stud. Mycol.">
        <title>101 Dothideomycetes genomes: a test case for predicting lifestyles and emergence of pathogens.</title>
        <authorList>
            <person name="Haridas S."/>
            <person name="Albert R."/>
            <person name="Binder M."/>
            <person name="Bloem J."/>
            <person name="Labutti K."/>
            <person name="Salamov A."/>
            <person name="Andreopoulos B."/>
            <person name="Baker S."/>
            <person name="Barry K."/>
            <person name="Bills G."/>
            <person name="Bluhm B."/>
            <person name="Cannon C."/>
            <person name="Castanera R."/>
            <person name="Culley D."/>
            <person name="Daum C."/>
            <person name="Ezra D."/>
            <person name="Gonzalez J."/>
            <person name="Henrissat B."/>
            <person name="Kuo A."/>
            <person name="Liang C."/>
            <person name="Lipzen A."/>
            <person name="Lutzoni F."/>
            <person name="Magnuson J."/>
            <person name="Mondo S."/>
            <person name="Nolan M."/>
            <person name="Ohm R."/>
            <person name="Pangilinan J."/>
            <person name="Park H.-J."/>
            <person name="Ramirez L."/>
            <person name="Alfaro M."/>
            <person name="Sun H."/>
            <person name="Tritt A."/>
            <person name="Yoshinaga Y."/>
            <person name="Zwiers L.-H."/>
            <person name="Turgeon B."/>
            <person name="Goodwin S."/>
            <person name="Spatafora J."/>
            <person name="Crous P."/>
            <person name="Grigoriev I."/>
        </authorList>
    </citation>
    <scope>NUCLEOTIDE SEQUENCE</scope>
    <source>
        <strain evidence="8">CBS 119925</strain>
    </source>
</reference>
<evidence type="ECO:0000256" key="7">
    <source>
        <dbReference type="ARBA" id="ARBA00035399"/>
    </source>
</evidence>
<sequence>MARAARPSLQSISNPSDAVLSFLVPSISCSNKVAVARFSTSTPLWKRDNNKNRGVSFLRHTGPRRRQTLSVGNEQLPRPVQPEQTVKGTPGHGLNGFFTGETGEEKLLREPALVAAHGRAWTVADLRRKEWEDLHYLWWVCVKERNRLATEEIERKRLHVRYGSYEMEKRDETVQETMQAILDTLKERNAAYNEAVQLSKSDEEAEIVWDHIGPTLEDPGAYNTVRHVEILHCTCLLTVTRRSLTRGRRHL</sequence>